<dbReference type="AlphaFoldDB" id="A0A4S1WW54"/>
<evidence type="ECO:0000259" key="2">
    <source>
        <dbReference type="Pfam" id="PF00775"/>
    </source>
</evidence>
<dbReference type="InterPro" id="IPR000627">
    <property type="entry name" value="Intradiol_dOase_C"/>
</dbReference>
<feature type="domain" description="Intradiol ring-cleavage dioxygenases" evidence="2">
    <location>
        <begin position="150"/>
        <end position="219"/>
    </location>
</feature>
<organism evidence="3 4">
    <name type="scientific">Sphingomonas naasensis</name>
    <dbReference type="NCBI Taxonomy" id="1344951"/>
    <lineage>
        <taxon>Bacteria</taxon>
        <taxon>Pseudomonadati</taxon>
        <taxon>Pseudomonadota</taxon>
        <taxon>Alphaproteobacteria</taxon>
        <taxon>Sphingomonadales</taxon>
        <taxon>Sphingomonadaceae</taxon>
        <taxon>Sphingomonas</taxon>
    </lineage>
</organism>
<dbReference type="SUPFAM" id="SSF49482">
    <property type="entry name" value="Aromatic compound dioxygenase"/>
    <property type="match status" value="1"/>
</dbReference>
<evidence type="ECO:0000256" key="1">
    <source>
        <dbReference type="SAM" id="MobiDB-lite"/>
    </source>
</evidence>
<dbReference type="GO" id="GO:0008199">
    <property type="term" value="F:ferric iron binding"/>
    <property type="evidence" value="ECO:0007669"/>
    <property type="project" value="InterPro"/>
</dbReference>
<reference evidence="3 4" key="1">
    <citation type="submission" date="2019-04" db="EMBL/GenBank/DDBJ databases">
        <title>Sphingomonas psychrotolerans sp. nov., isolated from soil in the Tianshan Mountains, Xinjiang, China.</title>
        <authorList>
            <person name="Luo Y."/>
            <person name="Sheng H."/>
        </authorList>
    </citation>
    <scope>NUCLEOTIDE SEQUENCE [LARGE SCALE GENOMIC DNA]</scope>
    <source>
        <strain evidence="3 4">KIS18-15</strain>
    </source>
</reference>
<gene>
    <name evidence="3" type="ORF">E5A74_04980</name>
</gene>
<dbReference type="InterPro" id="IPR015889">
    <property type="entry name" value="Intradiol_dOase_core"/>
</dbReference>
<protein>
    <submittedName>
        <fullName evidence="3">Intradiol ring-cleavage dioxygenase</fullName>
    </submittedName>
</protein>
<name>A0A4S1WW54_9SPHN</name>
<keyword evidence="3" id="KW-0560">Oxidoreductase</keyword>
<dbReference type="GO" id="GO:0016702">
    <property type="term" value="F:oxidoreductase activity, acting on single donors with incorporation of molecular oxygen, incorporation of two atoms of oxygen"/>
    <property type="evidence" value="ECO:0007669"/>
    <property type="project" value="InterPro"/>
</dbReference>
<dbReference type="Gene3D" id="2.60.130.10">
    <property type="entry name" value="Aromatic compound dioxygenase"/>
    <property type="match status" value="1"/>
</dbReference>
<keyword evidence="4" id="KW-1185">Reference proteome</keyword>
<dbReference type="PANTHER" id="PTHR34315:SF1">
    <property type="entry name" value="INTRADIOL RING-CLEAVAGE DIOXYGENASES DOMAIN-CONTAINING PROTEIN-RELATED"/>
    <property type="match status" value="1"/>
</dbReference>
<dbReference type="Pfam" id="PF00775">
    <property type="entry name" value="Dioxygenase_C"/>
    <property type="match status" value="1"/>
</dbReference>
<feature type="compositionally biased region" description="Pro residues" evidence="1">
    <location>
        <begin position="83"/>
        <end position="93"/>
    </location>
</feature>
<evidence type="ECO:0000313" key="4">
    <source>
        <dbReference type="Proteomes" id="UP000309848"/>
    </source>
</evidence>
<proteinExistence type="predicted"/>
<accession>A0A4S1WW54</accession>
<dbReference type="OrthoDB" id="9800887at2"/>
<evidence type="ECO:0000313" key="3">
    <source>
        <dbReference type="EMBL" id="TGX46500.1"/>
    </source>
</evidence>
<feature type="compositionally biased region" description="Low complexity" evidence="1">
    <location>
        <begin position="67"/>
        <end position="82"/>
    </location>
</feature>
<dbReference type="Proteomes" id="UP000309848">
    <property type="component" value="Unassembled WGS sequence"/>
</dbReference>
<dbReference type="EMBL" id="SRXU01000001">
    <property type="protein sequence ID" value="TGX46500.1"/>
    <property type="molecule type" value="Genomic_DNA"/>
</dbReference>
<dbReference type="PANTHER" id="PTHR34315">
    <property type="match status" value="1"/>
</dbReference>
<feature type="region of interest" description="Disordered" evidence="1">
    <location>
        <begin position="67"/>
        <end position="120"/>
    </location>
</feature>
<comment type="caution">
    <text evidence="3">The sequence shown here is derived from an EMBL/GenBank/DDBJ whole genome shotgun (WGS) entry which is preliminary data.</text>
</comment>
<sequence length="315" mass="32118">MLAPPLLRSTSGSIALHHDHHDDHDLGLAHDLEVINALASRRRALRWFAGAGAGALLTGCDGGSATGSVVTPTPTPAASDAPTPSPSPSPTPTPSGGCVADPSETNGPYPADGTNTSSGLTSNALTAANVVRSDIRPSFIGTSTAIAAGAQVTLTLTVVNVNAACAPLAGYAVYIWHCDRDGKYSLYDLPNESYLRGVGVTDANGQVTFTTIFPGCYAGRWPHIHFEVFSSLTTATSGRYAALVSQLAMPAATCTEVYNNASGYTTSVRNLAGVSLSGDNVFGDNSSAQVAQQTPTMSGSATAGYTATAVIGLAR</sequence>
<keyword evidence="3" id="KW-0223">Dioxygenase</keyword>